<comment type="caution">
    <text evidence="2">The sequence shown here is derived from an EMBL/GenBank/DDBJ whole genome shotgun (WGS) entry which is preliminary data.</text>
</comment>
<feature type="compositionally biased region" description="Basic and acidic residues" evidence="1">
    <location>
        <begin position="1"/>
        <end position="10"/>
    </location>
</feature>
<keyword evidence="3" id="KW-1185">Reference proteome</keyword>
<organism evidence="2 3">
    <name type="scientific">Saguinus oedipus</name>
    <name type="common">Cotton-top tamarin</name>
    <name type="synonym">Oedipomidas oedipus</name>
    <dbReference type="NCBI Taxonomy" id="9490"/>
    <lineage>
        <taxon>Eukaryota</taxon>
        <taxon>Metazoa</taxon>
        <taxon>Chordata</taxon>
        <taxon>Craniata</taxon>
        <taxon>Vertebrata</taxon>
        <taxon>Euteleostomi</taxon>
        <taxon>Mammalia</taxon>
        <taxon>Eutheria</taxon>
        <taxon>Euarchontoglires</taxon>
        <taxon>Primates</taxon>
        <taxon>Haplorrhini</taxon>
        <taxon>Platyrrhini</taxon>
        <taxon>Cebidae</taxon>
        <taxon>Callitrichinae</taxon>
        <taxon>Saguinus</taxon>
    </lineage>
</organism>
<feature type="compositionally biased region" description="Basic and acidic residues" evidence="1">
    <location>
        <begin position="20"/>
        <end position="38"/>
    </location>
</feature>
<accession>A0ABQ9WGY3</accession>
<name>A0ABQ9WGY3_SAGOE</name>
<dbReference type="Proteomes" id="UP001266305">
    <property type="component" value="Unassembled WGS sequence"/>
</dbReference>
<dbReference type="EMBL" id="JASSZA010000001">
    <property type="protein sequence ID" value="KAK2120889.1"/>
    <property type="molecule type" value="Genomic_DNA"/>
</dbReference>
<proteinExistence type="predicted"/>
<evidence type="ECO:0000313" key="3">
    <source>
        <dbReference type="Proteomes" id="UP001266305"/>
    </source>
</evidence>
<protein>
    <submittedName>
        <fullName evidence="2">Uncharacterized protein</fullName>
    </submittedName>
</protein>
<gene>
    <name evidence="2" type="ORF">P7K49_002275</name>
</gene>
<evidence type="ECO:0000313" key="2">
    <source>
        <dbReference type="EMBL" id="KAK2120889.1"/>
    </source>
</evidence>
<feature type="region of interest" description="Disordered" evidence="1">
    <location>
        <begin position="1"/>
        <end position="61"/>
    </location>
</feature>
<sequence>MEDRGAHHPDSAVSTEEQPEQSRLKRMHCEEVPSEKAHTAGVDSLSSEEVPAAGVDGLSGEEVSAAGVDALSGEEVPAADVDSLSGEEVPAAGVDGLSGEEVAAAGVDGLSGEEVPAGGVDGLSGEEVPAAGVDGLSGEEVPAAGVDGLSGEEVQDKGFVVSAAAPCLSQRPAELAPSEDPIFLRTLQHTCSQLLPPPTQCSPTTLCPPLAPSLTPSPGRIPIQNLQRHTPRLLPLEKVTNWTDCCHPGPPETPPGILELVTALMVGGGGCSHGPAAPHTASALFRKHSEATCFPAGSSLHDAIDTSLNTKPPSLLPPKSPHTLSARLPVASWPRVAAIAQGLTPHLKCKGSGRCPKHVHFVYQFTSFFSNKGKASQRLPCKHLFNILRLITNNHFKIKKNFFIYV</sequence>
<reference evidence="2 3" key="1">
    <citation type="submission" date="2023-05" db="EMBL/GenBank/DDBJ databases">
        <title>B98-5 Cell Line De Novo Hybrid Assembly: An Optical Mapping Approach.</title>
        <authorList>
            <person name="Kananen K."/>
            <person name="Auerbach J.A."/>
            <person name="Kautto E."/>
            <person name="Blachly J.S."/>
        </authorList>
    </citation>
    <scope>NUCLEOTIDE SEQUENCE [LARGE SCALE GENOMIC DNA]</scope>
    <source>
        <strain evidence="2">B95-8</strain>
        <tissue evidence="2">Cell line</tissue>
    </source>
</reference>
<evidence type="ECO:0000256" key="1">
    <source>
        <dbReference type="SAM" id="MobiDB-lite"/>
    </source>
</evidence>